<feature type="domain" description="HTH HARE-type" evidence="8">
    <location>
        <begin position="11"/>
        <end position="79"/>
    </location>
</feature>
<keyword evidence="5" id="KW-0804">Transcription</keyword>
<evidence type="ECO:0000256" key="2">
    <source>
        <dbReference type="ARBA" id="ARBA00022478"/>
    </source>
</evidence>
<dbReference type="AlphaFoldDB" id="A0A2T5GB22"/>
<evidence type="ECO:0000313" key="9">
    <source>
        <dbReference type="EMBL" id="PTQ53358.1"/>
    </source>
</evidence>
<dbReference type="EMBL" id="PEBW01000001">
    <property type="protein sequence ID" value="PTQ53358.1"/>
    <property type="molecule type" value="Genomic_DNA"/>
</dbReference>
<evidence type="ECO:0000256" key="7">
    <source>
        <dbReference type="SAM" id="MobiDB-lite"/>
    </source>
</evidence>
<gene>
    <name evidence="9" type="ORF">BLITH_0438</name>
</gene>
<dbReference type="InterPro" id="IPR029757">
    <property type="entry name" value="RpoE"/>
</dbReference>
<sequence>MDWGEEYIRETPMVELAYRLLANLAQHEPMPFEEIAARVLAQKGYAPDDVARMAQLYTSLNVDGRFVHVGGGQWGLKDWYPFDKYEELIPTFEEEEELEEDLLEAEEEDLLPLGLDEEGGEAVLEDLEKELLVAEEPLDEELPLPDEEDGELEGEDETP</sequence>
<keyword evidence="2 9" id="KW-0240">DNA-directed RNA polymerase</keyword>
<dbReference type="Gene3D" id="1.10.10.1250">
    <property type="entry name" value="RNA polymerase, subunit delta, N-terminal domain"/>
    <property type="match status" value="1"/>
</dbReference>
<dbReference type="GO" id="GO:0016779">
    <property type="term" value="F:nucleotidyltransferase activity"/>
    <property type="evidence" value="ECO:0007669"/>
    <property type="project" value="UniProtKB-KW"/>
</dbReference>
<dbReference type="GO" id="GO:0006351">
    <property type="term" value="P:DNA-templated transcription"/>
    <property type="evidence" value="ECO:0007669"/>
    <property type="project" value="InterPro"/>
</dbReference>
<dbReference type="Proteomes" id="UP000244016">
    <property type="component" value="Unassembled WGS sequence"/>
</dbReference>
<proteinExistence type="inferred from homology"/>
<dbReference type="NCBIfam" id="TIGR04567">
    <property type="entry name" value="RNAP_delt_lowGC"/>
    <property type="match status" value="1"/>
</dbReference>
<evidence type="ECO:0000256" key="6">
    <source>
        <dbReference type="ARBA" id="ARBA00031937"/>
    </source>
</evidence>
<name>A0A2T5GB22_9BACL</name>
<evidence type="ECO:0000256" key="1">
    <source>
        <dbReference type="ARBA" id="ARBA00009828"/>
    </source>
</evidence>
<evidence type="ECO:0000259" key="8">
    <source>
        <dbReference type="PROSITE" id="PS51913"/>
    </source>
</evidence>
<dbReference type="GO" id="GO:0006355">
    <property type="term" value="P:regulation of DNA-templated transcription"/>
    <property type="evidence" value="ECO:0007669"/>
    <property type="project" value="InterPro"/>
</dbReference>
<dbReference type="Pfam" id="PF05066">
    <property type="entry name" value="HARE-HTH"/>
    <property type="match status" value="1"/>
</dbReference>
<comment type="caution">
    <text evidence="9">The sequence shown here is derived from an EMBL/GenBank/DDBJ whole genome shotgun (WGS) entry which is preliminary data.</text>
</comment>
<feature type="region of interest" description="Disordered" evidence="7">
    <location>
        <begin position="134"/>
        <end position="159"/>
    </location>
</feature>
<evidence type="ECO:0000256" key="3">
    <source>
        <dbReference type="ARBA" id="ARBA00022679"/>
    </source>
</evidence>
<accession>A0A2T5GB22</accession>
<dbReference type="InterPro" id="IPR038087">
    <property type="entry name" value="RNAP_delta_N_dom_sf"/>
</dbReference>
<evidence type="ECO:0000256" key="4">
    <source>
        <dbReference type="ARBA" id="ARBA00022695"/>
    </source>
</evidence>
<evidence type="ECO:0000256" key="5">
    <source>
        <dbReference type="ARBA" id="ARBA00023163"/>
    </source>
</evidence>
<feature type="compositionally biased region" description="Acidic residues" evidence="7">
    <location>
        <begin position="136"/>
        <end position="159"/>
    </location>
</feature>
<evidence type="ECO:0000313" key="10">
    <source>
        <dbReference type="Proteomes" id="UP000244016"/>
    </source>
</evidence>
<keyword evidence="3" id="KW-0808">Transferase</keyword>
<organism evidence="9 10">
    <name type="scientific">Brockia lithotrophica</name>
    <dbReference type="NCBI Taxonomy" id="933949"/>
    <lineage>
        <taxon>Bacteria</taxon>
        <taxon>Bacillati</taxon>
        <taxon>Bacillota</taxon>
        <taxon>Bacilli</taxon>
        <taxon>Bacillales</taxon>
        <taxon>Bacillales Family X. Incertae Sedis</taxon>
        <taxon>Brockia</taxon>
    </lineage>
</organism>
<keyword evidence="4" id="KW-0548">Nucleotidyltransferase</keyword>
<comment type="similarity">
    <text evidence="1">Belongs to the RpoE family.</text>
</comment>
<protein>
    <recommendedName>
        <fullName evidence="6">RNAP delta factor</fullName>
    </recommendedName>
</protein>
<reference evidence="9 10" key="1">
    <citation type="submission" date="2017-08" db="EMBL/GenBank/DDBJ databases">
        <title>Burning lignite coal seam in the remote Altai Mountains harbors a hydrogen-driven thermophilic microbial community.</title>
        <authorList>
            <person name="Kadnikov V.V."/>
            <person name="Mardanov A.V."/>
            <person name="Ivasenko D."/>
            <person name="Beletsky A.V."/>
            <person name="Karnachuk O.V."/>
            <person name="Ravin N.V."/>
        </authorList>
    </citation>
    <scope>NUCLEOTIDE SEQUENCE [LARGE SCALE GENOMIC DNA]</scope>
    <source>
        <strain evidence="9">AL31</strain>
    </source>
</reference>
<dbReference type="GO" id="GO:0000428">
    <property type="term" value="C:DNA-directed RNA polymerase complex"/>
    <property type="evidence" value="ECO:0007669"/>
    <property type="project" value="UniProtKB-KW"/>
</dbReference>
<dbReference type="InterPro" id="IPR007759">
    <property type="entry name" value="Asxl_HARE-HTH"/>
</dbReference>
<dbReference type="PROSITE" id="PS51913">
    <property type="entry name" value="HTH_HARE"/>
    <property type="match status" value="1"/>
</dbReference>